<dbReference type="EMBL" id="AP019514">
    <property type="protein sequence ID" value="BBI60692.1"/>
    <property type="molecule type" value="Genomic_DNA"/>
</dbReference>
<dbReference type="KEGG" id="hsr:HSBAA_19980"/>
<proteinExistence type="predicted"/>
<sequence length="241" mass="26982">MWLVMLHRAMVDNNYVQPDWIDDDAYHSMGRLGYLATTTLLNVGLLAARGQAGIERLYSAMTGGQNAGPIAFEIVEAIRAERREQIASWVQQLTPEALGSLLYLLISNPQEFEVEEPGRGRSGVNRQRFNAQEALDFQQIAIANCLGWIVEGVTMNVYGPLCRFSRETPTPSQYLFTKAVVRMTENGQPPHDYPDSAYQNHKSDLDKFMDRISGMGDPQVAESKTRYRRYVAGLGTEICAG</sequence>
<dbReference type="Proteomes" id="UP000320231">
    <property type="component" value="Chromosome"/>
</dbReference>
<reference evidence="1 2" key="1">
    <citation type="journal article" date="2019" name="Microbiol. Resour. Announc.">
        <title>Complete Genome Sequence of Halomonas sulfidaeris Strain Esulfide1 Isolated from a Metal Sulfide Rock at a Depth of 2,200 Meters, Obtained Using Nanopore Sequencing.</title>
        <authorList>
            <person name="Saito M."/>
            <person name="Nishigata A."/>
            <person name="Galipon J."/>
            <person name="Arakawa K."/>
        </authorList>
    </citation>
    <scope>NUCLEOTIDE SEQUENCE [LARGE SCALE GENOMIC DNA]</scope>
    <source>
        <strain evidence="1 2">ATCC BAA-803</strain>
    </source>
</reference>
<evidence type="ECO:0000313" key="1">
    <source>
        <dbReference type="EMBL" id="BBI60692.1"/>
    </source>
</evidence>
<gene>
    <name evidence="1" type="ORF">HSBAA_19980</name>
</gene>
<evidence type="ECO:0000313" key="2">
    <source>
        <dbReference type="Proteomes" id="UP000320231"/>
    </source>
</evidence>
<dbReference type="AlphaFoldDB" id="A0A455U3Q5"/>
<organism evidence="1 2">
    <name type="scientific">Vreelandella sulfidaeris</name>
    <dbReference type="NCBI Taxonomy" id="115553"/>
    <lineage>
        <taxon>Bacteria</taxon>
        <taxon>Pseudomonadati</taxon>
        <taxon>Pseudomonadota</taxon>
        <taxon>Gammaproteobacteria</taxon>
        <taxon>Oceanospirillales</taxon>
        <taxon>Halomonadaceae</taxon>
        <taxon>Vreelandella</taxon>
    </lineage>
</organism>
<protein>
    <submittedName>
        <fullName evidence="1">Uncharacterized protein</fullName>
    </submittedName>
</protein>
<name>A0A455U3Q5_9GAMM</name>
<accession>A0A455U3Q5</accession>